<dbReference type="Proteomes" id="UP001147752">
    <property type="component" value="Unassembled WGS sequence"/>
</dbReference>
<sequence>MPGERFLRAGWRAAKESLSVLASFPPAPDTERLGGLAGDDGAGAVLTLMMRMVAVVVVTAARVWEWLRLRSTL</sequence>
<accession>A0A9W9S9F4</accession>
<proteinExistence type="predicted"/>
<reference evidence="2" key="2">
    <citation type="journal article" date="2023" name="IMA Fungus">
        <title>Comparative genomic study of the Penicillium genus elucidates a diverse pangenome and 15 lateral gene transfer events.</title>
        <authorList>
            <person name="Petersen C."/>
            <person name="Sorensen T."/>
            <person name="Nielsen M.R."/>
            <person name="Sondergaard T.E."/>
            <person name="Sorensen J.L."/>
            <person name="Fitzpatrick D.A."/>
            <person name="Frisvad J.C."/>
            <person name="Nielsen K.L."/>
        </authorList>
    </citation>
    <scope>NUCLEOTIDE SEQUENCE</scope>
    <source>
        <strain evidence="2">IBT 3081</strain>
    </source>
</reference>
<dbReference type="RefSeq" id="XP_056578014.1">
    <property type="nucleotide sequence ID" value="XM_056721764.1"/>
</dbReference>
<reference evidence="2" key="1">
    <citation type="submission" date="2022-12" db="EMBL/GenBank/DDBJ databases">
        <authorList>
            <person name="Petersen C."/>
        </authorList>
    </citation>
    <scope>NUCLEOTIDE SEQUENCE</scope>
    <source>
        <strain evidence="2">IBT 3081</strain>
    </source>
</reference>
<dbReference type="AlphaFoldDB" id="A0A9W9S9F4"/>
<keyword evidence="3" id="KW-1185">Reference proteome</keyword>
<evidence type="ECO:0000313" key="2">
    <source>
        <dbReference type="EMBL" id="KAJ5372028.1"/>
    </source>
</evidence>
<name>A0A9W9S9F4_9EURO</name>
<comment type="caution">
    <text evidence="2">The sequence shown here is derived from an EMBL/GenBank/DDBJ whole genome shotgun (WGS) entry which is preliminary data.</text>
</comment>
<organism evidence="2 3">
    <name type="scientific">Penicillium concentricum</name>
    <dbReference type="NCBI Taxonomy" id="293559"/>
    <lineage>
        <taxon>Eukaryota</taxon>
        <taxon>Fungi</taxon>
        <taxon>Dikarya</taxon>
        <taxon>Ascomycota</taxon>
        <taxon>Pezizomycotina</taxon>
        <taxon>Eurotiomycetes</taxon>
        <taxon>Eurotiomycetidae</taxon>
        <taxon>Eurotiales</taxon>
        <taxon>Aspergillaceae</taxon>
        <taxon>Penicillium</taxon>
    </lineage>
</organism>
<protein>
    <submittedName>
        <fullName evidence="2">Uncharacterized protein</fullName>
    </submittedName>
</protein>
<dbReference type="GeneID" id="81460947"/>
<evidence type="ECO:0000256" key="1">
    <source>
        <dbReference type="SAM" id="Phobius"/>
    </source>
</evidence>
<keyword evidence="1" id="KW-1133">Transmembrane helix</keyword>
<keyword evidence="1" id="KW-0472">Membrane</keyword>
<feature type="transmembrane region" description="Helical" evidence="1">
    <location>
        <begin position="42"/>
        <end position="64"/>
    </location>
</feature>
<evidence type="ECO:0000313" key="3">
    <source>
        <dbReference type="Proteomes" id="UP001147752"/>
    </source>
</evidence>
<dbReference type="EMBL" id="JAPZBT010000002">
    <property type="protein sequence ID" value="KAJ5372028.1"/>
    <property type="molecule type" value="Genomic_DNA"/>
</dbReference>
<keyword evidence="1" id="KW-0812">Transmembrane</keyword>
<gene>
    <name evidence="2" type="ORF">N7517_004034</name>
</gene>